<sequence>MKNLFYRLMIYLDTASETDTNYFIALFMANNFYRIPDMRISELAEECFVSPATISRFCRALGYENFAHLKQECNSFHSNNKKFNNLINIDLECMAHSPEKATEEFAQQIIESTAEISKILDWKILDEVLHLIHDHEEVAFFGTQFSTSAAILLQTDLLMLEKFTIAYMDSERQLECAKQMTKDSVAIVISLNGNFEHVGHKVLQYLHKSKCHIVWITSTHEDNLGIPVEYKVLVGGSLKNKTTKHALLTAVQLMSLRYYSLFCPDLKSMKKKLV</sequence>
<dbReference type="PANTHER" id="PTHR30514">
    <property type="entry name" value="GLUCOKINASE"/>
    <property type="match status" value="1"/>
</dbReference>
<gene>
    <name evidence="2" type="ORF">KSV97_03835</name>
    <name evidence="3" type="ORF">KSW06_04180</name>
</gene>
<dbReference type="GO" id="GO:0097367">
    <property type="term" value="F:carbohydrate derivative binding"/>
    <property type="evidence" value="ECO:0007669"/>
    <property type="project" value="InterPro"/>
</dbReference>
<dbReference type="Proteomes" id="UP001196408">
    <property type="component" value="Unassembled WGS sequence"/>
</dbReference>
<organism evidence="2 4">
    <name type="scientific">Catenibacterium mitsuokai</name>
    <dbReference type="NCBI Taxonomy" id="100886"/>
    <lineage>
        <taxon>Bacteria</taxon>
        <taxon>Bacillati</taxon>
        <taxon>Bacillota</taxon>
        <taxon>Erysipelotrichia</taxon>
        <taxon>Erysipelotrichales</taxon>
        <taxon>Coprobacillaceae</taxon>
        <taxon>Catenibacterium</taxon>
    </lineage>
</organism>
<reference evidence="2 5" key="1">
    <citation type="submission" date="2021-06" db="EMBL/GenBank/DDBJ databases">
        <title>Collection of gut derived symbiotic bacterial strains cultured from healthy donors.</title>
        <authorList>
            <person name="Lin H."/>
            <person name="Littmann E."/>
            <person name="Pamer E.G."/>
        </authorList>
    </citation>
    <scope>NUCLEOTIDE SEQUENCE</scope>
    <source>
        <strain evidence="3 5">MSK.21.70</strain>
        <strain evidence="2">MSK.21.82</strain>
    </source>
</reference>
<evidence type="ECO:0000313" key="4">
    <source>
        <dbReference type="Proteomes" id="UP001196408"/>
    </source>
</evidence>
<dbReference type="GeneID" id="301324239"/>
<proteinExistence type="predicted"/>
<accession>A0AAW4MX43</accession>
<dbReference type="GO" id="GO:0003700">
    <property type="term" value="F:DNA-binding transcription factor activity"/>
    <property type="evidence" value="ECO:0007669"/>
    <property type="project" value="InterPro"/>
</dbReference>
<dbReference type="EMBL" id="JAHOEL010000018">
    <property type="protein sequence ID" value="MBV3392466.1"/>
    <property type="molecule type" value="Genomic_DNA"/>
</dbReference>
<evidence type="ECO:0000313" key="2">
    <source>
        <dbReference type="EMBL" id="MBV3382376.1"/>
    </source>
</evidence>
<evidence type="ECO:0000313" key="3">
    <source>
        <dbReference type="EMBL" id="MBV3392466.1"/>
    </source>
</evidence>
<dbReference type="Pfam" id="PF01418">
    <property type="entry name" value="HTH_6"/>
    <property type="match status" value="1"/>
</dbReference>
<dbReference type="InterPro" id="IPR000281">
    <property type="entry name" value="HTH_RpiR"/>
</dbReference>
<protein>
    <submittedName>
        <fullName evidence="2">MurR/RpiR family transcriptional regulator</fullName>
    </submittedName>
</protein>
<name>A0AAW4MX43_9FIRM</name>
<dbReference type="RefSeq" id="WP_217747331.1">
    <property type="nucleotide sequence ID" value="NZ_JAHOEB010000018.1"/>
</dbReference>
<feature type="domain" description="HTH rpiR-type" evidence="1">
    <location>
        <begin position="4"/>
        <end position="80"/>
    </location>
</feature>
<evidence type="ECO:0000313" key="5">
    <source>
        <dbReference type="Proteomes" id="UP001197492"/>
    </source>
</evidence>
<comment type="caution">
    <text evidence="2">The sequence shown here is derived from an EMBL/GenBank/DDBJ whole genome shotgun (WGS) entry which is preliminary data.</text>
</comment>
<dbReference type="AlphaFoldDB" id="A0AAW4MX43"/>
<dbReference type="PANTHER" id="PTHR30514:SF1">
    <property type="entry name" value="HTH-TYPE TRANSCRIPTIONAL REGULATOR HEXR-RELATED"/>
    <property type="match status" value="1"/>
</dbReference>
<keyword evidence="5" id="KW-1185">Reference proteome</keyword>
<dbReference type="EMBL" id="JAHOEF010000016">
    <property type="protein sequence ID" value="MBV3382376.1"/>
    <property type="molecule type" value="Genomic_DNA"/>
</dbReference>
<dbReference type="PROSITE" id="PS51071">
    <property type="entry name" value="HTH_RPIR"/>
    <property type="match status" value="1"/>
</dbReference>
<dbReference type="InterPro" id="IPR047640">
    <property type="entry name" value="RpiR-like"/>
</dbReference>
<dbReference type="Proteomes" id="UP001197492">
    <property type="component" value="Unassembled WGS sequence"/>
</dbReference>
<evidence type="ECO:0000259" key="1">
    <source>
        <dbReference type="PROSITE" id="PS51071"/>
    </source>
</evidence>
<dbReference type="GO" id="GO:0003677">
    <property type="term" value="F:DNA binding"/>
    <property type="evidence" value="ECO:0007669"/>
    <property type="project" value="InterPro"/>
</dbReference>